<feature type="compositionally biased region" description="Low complexity" evidence="1">
    <location>
        <begin position="15"/>
        <end position="25"/>
    </location>
</feature>
<accession>A0A516KMX3</accession>
<gene>
    <name evidence="2" type="ORF">Goe8_c01540</name>
</gene>
<sequence length="176" mass="20179">MGKHNDYNNVKRSLARGAGARGTTGINSNGKDAYNQSLKSNKGHYRIEFTRTFEKVSDRDIELRKKYMVDLLSENIAVPADMITLKAKKQTGEQTLTCRDEVFYVKVGDVNYGKASIRTQRLWKSVTLIFIFQKKKSALKPPQKAFSRKVGFKKQTTSQKAEAKRKSYRNRKDGKY</sequence>
<evidence type="ECO:0000313" key="3">
    <source>
        <dbReference type="Proteomes" id="UP000317800"/>
    </source>
</evidence>
<protein>
    <submittedName>
        <fullName evidence="2">Uncharacterized protein</fullName>
    </submittedName>
</protein>
<dbReference type="EMBL" id="MN043729">
    <property type="protein sequence ID" value="QDP42927.1"/>
    <property type="molecule type" value="Genomic_DNA"/>
</dbReference>
<feature type="region of interest" description="Disordered" evidence="1">
    <location>
        <begin position="139"/>
        <end position="176"/>
    </location>
</feature>
<feature type="region of interest" description="Disordered" evidence="1">
    <location>
        <begin position="1"/>
        <end position="37"/>
    </location>
</feature>
<keyword evidence="3" id="KW-1185">Reference proteome</keyword>
<feature type="compositionally biased region" description="Basic and acidic residues" evidence="1">
    <location>
        <begin position="161"/>
        <end position="176"/>
    </location>
</feature>
<name>A0A516KMX3_9CAUD</name>
<dbReference type="Proteomes" id="UP000317800">
    <property type="component" value="Segment"/>
</dbReference>
<evidence type="ECO:0000313" key="2">
    <source>
        <dbReference type="EMBL" id="QDP42927.1"/>
    </source>
</evidence>
<reference evidence="2 3" key="1">
    <citation type="submission" date="2019-06" db="EMBL/GenBank/DDBJ databases">
        <authorList>
            <person name="Hertel R."/>
        </authorList>
    </citation>
    <scope>NUCLEOTIDE SEQUENCE [LARGE SCALE GENOMIC DNA]</scope>
</reference>
<feature type="compositionally biased region" description="Polar residues" evidence="1">
    <location>
        <begin position="26"/>
        <end position="37"/>
    </location>
</feature>
<proteinExistence type="predicted"/>
<evidence type="ECO:0000256" key="1">
    <source>
        <dbReference type="SAM" id="MobiDB-lite"/>
    </source>
</evidence>
<organism evidence="2 3">
    <name type="scientific">Bacillus phage vB_BmeM-Goe8</name>
    <dbReference type="NCBI Taxonomy" id="2593638"/>
    <lineage>
        <taxon>Viruses</taxon>
        <taxon>Duplodnaviria</taxon>
        <taxon>Heunggongvirae</taxon>
        <taxon>Uroviricota</taxon>
        <taxon>Caudoviricetes</taxon>
        <taxon>Herelleviridae</taxon>
        <taxon>Bastillevirinae</taxon>
        <taxon>Goettingenvirus</taxon>
        <taxon>Goettingenvirus goe8</taxon>
    </lineage>
</organism>